<comment type="caution">
    <text evidence="1">The sequence shown here is derived from an EMBL/GenBank/DDBJ whole genome shotgun (WGS) entry which is preliminary data.</text>
</comment>
<dbReference type="EMBL" id="JAAMFM010000004">
    <property type="protein sequence ID" value="NVM94179.1"/>
    <property type="molecule type" value="Genomic_DNA"/>
</dbReference>
<reference evidence="1 2" key="1">
    <citation type="submission" date="2020-02" db="EMBL/GenBank/DDBJ databases">
        <title>Genome sequence of strain AETb3-4.</title>
        <authorList>
            <person name="Gao J."/>
            <person name="Zhang X."/>
        </authorList>
    </citation>
    <scope>NUCLEOTIDE SEQUENCE [LARGE SCALE GENOMIC DNA]</scope>
    <source>
        <strain evidence="1 2">AETb3-4</strain>
    </source>
</reference>
<evidence type="ECO:0000313" key="1">
    <source>
        <dbReference type="EMBL" id="NVM94179.1"/>
    </source>
</evidence>
<dbReference type="AlphaFoldDB" id="A0A7Y7LYN3"/>
<protein>
    <submittedName>
        <fullName evidence="1">Uncharacterized protein</fullName>
    </submittedName>
</protein>
<accession>A0A7Y7LYN3</accession>
<keyword evidence="2" id="KW-1185">Reference proteome</keyword>
<gene>
    <name evidence="1" type="ORF">G6034_04495</name>
</gene>
<sequence>MGTAVGQDHRAIAEAVGLVHVVIVDPFSADLTTALVADAAAVAGLMQADAMIPGGTAGLHRNVDQPECD</sequence>
<name>A0A7Y7LYN3_9MICC</name>
<dbReference type="Proteomes" id="UP000543556">
    <property type="component" value="Unassembled WGS sequence"/>
</dbReference>
<evidence type="ECO:0000313" key="2">
    <source>
        <dbReference type="Proteomes" id="UP000543556"/>
    </source>
</evidence>
<organism evidence="1 2">
    <name type="scientific">Arthrobacter wenxiniae</name>
    <dbReference type="NCBI Taxonomy" id="2713570"/>
    <lineage>
        <taxon>Bacteria</taxon>
        <taxon>Bacillati</taxon>
        <taxon>Actinomycetota</taxon>
        <taxon>Actinomycetes</taxon>
        <taxon>Micrococcales</taxon>
        <taxon>Micrococcaceae</taxon>
        <taxon>Arthrobacter</taxon>
    </lineage>
</organism>
<proteinExistence type="predicted"/>